<dbReference type="AlphaFoldDB" id="A0A5C4QV73"/>
<dbReference type="GO" id="GO:0004553">
    <property type="term" value="F:hydrolase activity, hydrolyzing O-glycosyl compounds"/>
    <property type="evidence" value="ECO:0007669"/>
    <property type="project" value="InterPro"/>
</dbReference>
<dbReference type="InterPro" id="IPR001919">
    <property type="entry name" value="CBD2"/>
</dbReference>
<keyword evidence="2" id="KW-0812">Transmembrane</keyword>
<dbReference type="SMART" id="SM00637">
    <property type="entry name" value="CBD_II"/>
    <property type="match status" value="1"/>
</dbReference>
<dbReference type="RefSeq" id="WP_139584570.1">
    <property type="nucleotide sequence ID" value="NZ_VDFY01000142.1"/>
</dbReference>
<evidence type="ECO:0000256" key="1">
    <source>
        <dbReference type="SAM" id="MobiDB-lite"/>
    </source>
</evidence>
<dbReference type="InterPro" id="IPR012291">
    <property type="entry name" value="CBM2_carb-bd_dom_sf"/>
</dbReference>
<dbReference type="Proteomes" id="UP000306145">
    <property type="component" value="Unassembled WGS sequence"/>
</dbReference>
<dbReference type="SUPFAM" id="SSF49384">
    <property type="entry name" value="Carbohydrate-binding domain"/>
    <property type="match status" value="1"/>
</dbReference>
<feature type="compositionally biased region" description="Pro residues" evidence="1">
    <location>
        <begin position="89"/>
        <end position="101"/>
    </location>
</feature>
<dbReference type="EMBL" id="VDFY01000142">
    <property type="protein sequence ID" value="TNH29490.1"/>
    <property type="molecule type" value="Genomic_DNA"/>
</dbReference>
<reference evidence="4 5" key="1">
    <citation type="submission" date="2019-06" db="EMBL/GenBank/DDBJ databases">
        <title>Micromonospora ordensis sp. nov., isolated from deep marine sediment.</title>
        <authorList>
            <person name="Veyisoglu A."/>
            <person name="Carro L."/>
            <person name="Klenk H.-P."/>
            <person name="Sahin N."/>
        </authorList>
    </citation>
    <scope>NUCLEOTIDE SEQUENCE [LARGE SCALE GENOMIC DNA]</scope>
    <source>
        <strain evidence="4 5">S2509</strain>
    </source>
</reference>
<gene>
    <name evidence="4" type="ORF">FHG89_12605</name>
</gene>
<accession>A0A5C4QV73</accession>
<dbReference type="GO" id="GO:0005975">
    <property type="term" value="P:carbohydrate metabolic process"/>
    <property type="evidence" value="ECO:0007669"/>
    <property type="project" value="InterPro"/>
</dbReference>
<proteinExistence type="predicted"/>
<evidence type="ECO:0000313" key="4">
    <source>
        <dbReference type="EMBL" id="TNH29490.1"/>
    </source>
</evidence>
<dbReference type="InterPro" id="IPR008965">
    <property type="entry name" value="CBM2/CBM3_carb-bd_dom_sf"/>
</dbReference>
<dbReference type="Gene3D" id="2.60.40.290">
    <property type="match status" value="1"/>
</dbReference>
<evidence type="ECO:0000313" key="5">
    <source>
        <dbReference type="Proteomes" id="UP000306145"/>
    </source>
</evidence>
<feature type="compositionally biased region" description="Low complexity" evidence="1">
    <location>
        <begin position="102"/>
        <end position="120"/>
    </location>
</feature>
<name>A0A5C4QV73_9ACTN</name>
<organism evidence="4 5">
    <name type="scientific">Micromonospora orduensis</name>
    <dbReference type="NCBI Taxonomy" id="1420891"/>
    <lineage>
        <taxon>Bacteria</taxon>
        <taxon>Bacillati</taxon>
        <taxon>Actinomycetota</taxon>
        <taxon>Actinomycetes</taxon>
        <taxon>Micromonosporales</taxon>
        <taxon>Micromonosporaceae</taxon>
        <taxon>Micromonospora</taxon>
    </lineage>
</organism>
<dbReference type="GO" id="GO:0030247">
    <property type="term" value="F:polysaccharide binding"/>
    <property type="evidence" value="ECO:0007669"/>
    <property type="project" value="UniProtKB-UniRule"/>
</dbReference>
<dbReference type="OrthoDB" id="3385673at2"/>
<dbReference type="Pfam" id="PF00553">
    <property type="entry name" value="CBM_2"/>
    <property type="match status" value="1"/>
</dbReference>
<sequence>MAIILLDRVVAVASATRRVLTGRSDVSRATWVAVVSAIGVLAATTVSVVVVLRTPEKLAPVTLNPPPSVDQVGTPSAGTPRAHAIPVATTPPSPSGGPAAPPTAASSTGGSTPSAGTTAPTPAALGAEFAIADSALLSYGASVTISNPGQVPVPQWTLAVTLPRESLRVSQVEGARVVQDGAVWTFVPDGGAGQVPAGASVRVTFRVNGAPVGASPTACTIDGTTCAGMPD</sequence>
<evidence type="ECO:0000259" key="3">
    <source>
        <dbReference type="PROSITE" id="PS51173"/>
    </source>
</evidence>
<feature type="transmembrane region" description="Helical" evidence="2">
    <location>
        <begin position="29"/>
        <end position="52"/>
    </location>
</feature>
<keyword evidence="5" id="KW-1185">Reference proteome</keyword>
<comment type="caution">
    <text evidence="4">The sequence shown here is derived from an EMBL/GenBank/DDBJ whole genome shotgun (WGS) entry which is preliminary data.</text>
</comment>
<protein>
    <recommendedName>
        <fullName evidence="3">CBM2 domain-containing protein</fullName>
    </recommendedName>
</protein>
<feature type="domain" description="CBM2" evidence="3">
    <location>
        <begin position="118"/>
        <end position="229"/>
    </location>
</feature>
<evidence type="ECO:0000256" key="2">
    <source>
        <dbReference type="SAM" id="Phobius"/>
    </source>
</evidence>
<keyword evidence="2" id="KW-0472">Membrane</keyword>
<dbReference type="PROSITE" id="PS51173">
    <property type="entry name" value="CBM2"/>
    <property type="match status" value="1"/>
</dbReference>
<keyword evidence="2" id="KW-1133">Transmembrane helix</keyword>
<feature type="region of interest" description="Disordered" evidence="1">
    <location>
        <begin position="60"/>
        <end position="120"/>
    </location>
</feature>